<name>A0A9P8QC50_WICPI</name>
<sequence>MFGDDVPRLVLVLPFDHQLRNGVLGSIQVVSGVDFTGFLVLSTDQSVLQSGGFRRNINFNFWMWLWGQVRVEFSTTWNETFTWQFGTLWRLELEVFTIWKLDGVLHWVEVHVTRVDHSSDNIWRNVDTVPLTDTWTTGVGQDNSTVVLESVNQPVSFNGGSDLLGTWSDEEWDLWLQPSSFSLLDQRDGTRHVLVGRVVDFNDLIVRGVGVSLQETELGVNFVGSLGNGASVSGDQVSLVGLLVWESGSGGTNFSTHVTDSSHTGTRQGLDTFTKVLDNVTGTTSDGQFTGQVGDDVLWSTPAVQLALQVDTHNLRGLQFPRSTG</sequence>
<gene>
    <name evidence="1" type="ORF">WICPIJ_002264</name>
</gene>
<accession>A0A9P8QC50</accession>
<dbReference type="EMBL" id="JAEUBG010001205">
    <property type="protein sequence ID" value="KAH3686785.1"/>
    <property type="molecule type" value="Genomic_DNA"/>
</dbReference>
<protein>
    <submittedName>
        <fullName evidence="1">Uncharacterized protein</fullName>
    </submittedName>
</protein>
<organism evidence="1 2">
    <name type="scientific">Wickerhamomyces pijperi</name>
    <name type="common">Yeast</name>
    <name type="synonym">Pichia pijperi</name>
    <dbReference type="NCBI Taxonomy" id="599730"/>
    <lineage>
        <taxon>Eukaryota</taxon>
        <taxon>Fungi</taxon>
        <taxon>Dikarya</taxon>
        <taxon>Ascomycota</taxon>
        <taxon>Saccharomycotina</taxon>
        <taxon>Saccharomycetes</taxon>
        <taxon>Phaffomycetales</taxon>
        <taxon>Wickerhamomycetaceae</taxon>
        <taxon>Wickerhamomyces</taxon>
    </lineage>
</organism>
<evidence type="ECO:0000313" key="1">
    <source>
        <dbReference type="EMBL" id="KAH3686785.1"/>
    </source>
</evidence>
<proteinExistence type="predicted"/>
<evidence type="ECO:0000313" key="2">
    <source>
        <dbReference type="Proteomes" id="UP000774326"/>
    </source>
</evidence>
<dbReference type="Proteomes" id="UP000774326">
    <property type="component" value="Unassembled WGS sequence"/>
</dbReference>
<reference evidence="1" key="1">
    <citation type="journal article" date="2021" name="Open Biol.">
        <title>Shared evolutionary footprints suggest mitochondrial oxidative damage underlies multiple complex I losses in fungi.</title>
        <authorList>
            <person name="Schikora-Tamarit M.A."/>
            <person name="Marcet-Houben M."/>
            <person name="Nosek J."/>
            <person name="Gabaldon T."/>
        </authorList>
    </citation>
    <scope>NUCLEOTIDE SEQUENCE</scope>
    <source>
        <strain evidence="1">CBS2887</strain>
    </source>
</reference>
<dbReference type="AntiFam" id="ANF00098">
    <property type="entry name" value="Shadow ORF (opposite leuC)"/>
</dbReference>
<dbReference type="AlphaFoldDB" id="A0A9P8QC50"/>
<dbReference type="OrthoDB" id="10664521at2759"/>
<reference evidence="1" key="2">
    <citation type="submission" date="2021-01" db="EMBL/GenBank/DDBJ databases">
        <authorList>
            <person name="Schikora-Tamarit M.A."/>
        </authorList>
    </citation>
    <scope>NUCLEOTIDE SEQUENCE</scope>
    <source>
        <strain evidence="1">CBS2887</strain>
    </source>
</reference>
<keyword evidence="2" id="KW-1185">Reference proteome</keyword>
<comment type="caution">
    <text evidence="1">The sequence shown here is derived from an EMBL/GenBank/DDBJ whole genome shotgun (WGS) entry which is preliminary data.</text>
</comment>